<dbReference type="GO" id="GO:0045944">
    <property type="term" value="P:positive regulation of transcription by RNA polymerase II"/>
    <property type="evidence" value="ECO:0007669"/>
    <property type="project" value="TreeGrafter"/>
</dbReference>
<dbReference type="GO" id="GO:0005634">
    <property type="term" value="C:nucleus"/>
    <property type="evidence" value="ECO:0007669"/>
    <property type="project" value="UniProtKB-SubCell"/>
</dbReference>
<dbReference type="Proteomes" id="UP001345827">
    <property type="component" value="Unassembled WGS sequence"/>
</dbReference>
<gene>
    <name evidence="4" type="ORF">LTR25_007359</name>
</gene>
<evidence type="ECO:0000256" key="3">
    <source>
        <dbReference type="SAM" id="MobiDB-lite"/>
    </source>
</evidence>
<feature type="region of interest" description="Disordered" evidence="3">
    <location>
        <begin position="426"/>
        <end position="445"/>
    </location>
</feature>
<proteinExistence type="predicted"/>
<evidence type="ECO:0000313" key="4">
    <source>
        <dbReference type="EMBL" id="KAK5533493.1"/>
    </source>
</evidence>
<reference evidence="4 5" key="1">
    <citation type="submission" date="2023-06" db="EMBL/GenBank/DDBJ databases">
        <title>Black Yeasts Isolated from many extreme environments.</title>
        <authorList>
            <person name="Coleine C."/>
            <person name="Stajich J.E."/>
            <person name="Selbmann L."/>
        </authorList>
    </citation>
    <scope>NUCLEOTIDE SEQUENCE [LARGE SCALE GENOMIC DNA]</scope>
    <source>
        <strain evidence="4 5">CCFEE 5887</strain>
    </source>
</reference>
<evidence type="ECO:0000256" key="1">
    <source>
        <dbReference type="ARBA" id="ARBA00004123"/>
    </source>
</evidence>
<dbReference type="PANTHER" id="PTHR37534">
    <property type="entry name" value="TRANSCRIPTIONAL ACTIVATOR PROTEIN UGA3"/>
    <property type="match status" value="1"/>
</dbReference>
<dbReference type="InterPro" id="IPR021858">
    <property type="entry name" value="Fun_TF"/>
</dbReference>
<evidence type="ECO:0000313" key="5">
    <source>
        <dbReference type="Proteomes" id="UP001345827"/>
    </source>
</evidence>
<keyword evidence="2" id="KW-0539">Nucleus</keyword>
<protein>
    <recommendedName>
        <fullName evidence="6">ARCA-like protein</fullName>
    </recommendedName>
</protein>
<comment type="caution">
    <text evidence="4">The sequence shown here is derived from an EMBL/GenBank/DDBJ whole genome shotgun (WGS) entry which is preliminary data.</text>
</comment>
<dbReference type="EMBL" id="JAXLQG010000013">
    <property type="protein sequence ID" value="KAK5533493.1"/>
    <property type="molecule type" value="Genomic_DNA"/>
</dbReference>
<keyword evidence="5" id="KW-1185">Reference proteome</keyword>
<dbReference type="Pfam" id="PF11951">
    <property type="entry name" value="Fungal_trans_2"/>
    <property type="match status" value="1"/>
</dbReference>
<dbReference type="PANTHER" id="PTHR37534:SF2">
    <property type="entry name" value="N-ACETYLTRANSFERASE DOMAIN-CONTAINING PROTEIN"/>
    <property type="match status" value="1"/>
</dbReference>
<name>A0AAV9Q1Z5_9PEZI</name>
<comment type="subcellular location">
    <subcellularLocation>
        <location evidence="1">Nucleus</location>
    </subcellularLocation>
</comment>
<organism evidence="4 5">
    <name type="scientific">Vermiconidia calcicola</name>
    <dbReference type="NCBI Taxonomy" id="1690605"/>
    <lineage>
        <taxon>Eukaryota</taxon>
        <taxon>Fungi</taxon>
        <taxon>Dikarya</taxon>
        <taxon>Ascomycota</taxon>
        <taxon>Pezizomycotina</taxon>
        <taxon>Dothideomycetes</taxon>
        <taxon>Dothideomycetidae</taxon>
        <taxon>Mycosphaerellales</taxon>
        <taxon>Extremaceae</taxon>
        <taxon>Vermiconidia</taxon>
    </lineage>
</organism>
<accession>A0AAV9Q1Z5</accession>
<dbReference type="AlphaFoldDB" id="A0AAV9Q1Z5"/>
<evidence type="ECO:0008006" key="6">
    <source>
        <dbReference type="Google" id="ProtNLM"/>
    </source>
</evidence>
<feature type="region of interest" description="Disordered" evidence="3">
    <location>
        <begin position="87"/>
        <end position="133"/>
    </location>
</feature>
<sequence>MSKLYRRLHILASRIQFKQHGSSARYDTKSFPASQTWLKNKPFGNAVGHLACLQFDVLTFSLAKLTYIDETAELTAIYDQNGHKADADEEHHLQQHQEWASPPGLTIEPQPESEDVSGSDGAQEDFQPQSASEYAVRQAVFPVEPTTNPGDQVDDQAPVDFHHVTAASFDTTEAISARSASLGGLPQGANTLWQSPSETRNVFAQTPQSQGGLSWGSQIFPSPNTARNTGSSFVSTLVKPPTNPTFQSTDSRLEVVLLRYFIDVLARWFDICDPERHFADIVPHRARWCPPLKNAVLAASARHLTRVQRSGAGHVYYYDGEIVPDLNDETALHYHNECIRDLLTRSMDPDQTRDASLLAAAIVLRFYEEIDAPLREEERDSELFLRVMNVFIDAQIPAVPLVPHSSPVITGPKIGPADRHTNNVAVPSPEAMQSPTAASGARVASRRPRSEWPAEGLCQAAFWVAFRQEIHSAFLKQRAVNLALSRCEAFRSFSPAEDAVWADRLIIFCADVLEFCYGNSTNAPTRPQHDSSTATPKDRWLSLKQYERMWSEVLPASFEPIYFRDPDRAKGEVFPQIYYMADCHVAGVQHVELARILLAVYDPTAPKLGPGYLASVRKLSMELKNAVLRLCGIAVSNRKCPPAMVTAFLGIAMCGDHFEDPIEQQALLGMLDEMEAGNAWPAGNVRQTLREAWGQAS</sequence>
<evidence type="ECO:0000256" key="2">
    <source>
        <dbReference type="ARBA" id="ARBA00023242"/>
    </source>
</evidence>
<dbReference type="GO" id="GO:0003700">
    <property type="term" value="F:DNA-binding transcription factor activity"/>
    <property type="evidence" value="ECO:0007669"/>
    <property type="project" value="TreeGrafter"/>
</dbReference>
<dbReference type="GO" id="GO:0000976">
    <property type="term" value="F:transcription cis-regulatory region binding"/>
    <property type="evidence" value="ECO:0007669"/>
    <property type="project" value="TreeGrafter"/>
</dbReference>